<organism evidence="2 3">
    <name type="scientific">Ferrimonas pelagia</name>
    <dbReference type="NCBI Taxonomy" id="1177826"/>
    <lineage>
        <taxon>Bacteria</taxon>
        <taxon>Pseudomonadati</taxon>
        <taxon>Pseudomonadota</taxon>
        <taxon>Gammaproteobacteria</taxon>
        <taxon>Alteromonadales</taxon>
        <taxon>Ferrimonadaceae</taxon>
        <taxon>Ferrimonas</taxon>
    </lineage>
</organism>
<dbReference type="EMBL" id="BAABJZ010000063">
    <property type="protein sequence ID" value="GAA4886165.1"/>
    <property type="molecule type" value="Genomic_DNA"/>
</dbReference>
<evidence type="ECO:0000313" key="2">
    <source>
        <dbReference type="EMBL" id="GAA4886165.1"/>
    </source>
</evidence>
<dbReference type="InterPro" id="IPR052354">
    <property type="entry name" value="Cell_Wall_Dynamics_Protein"/>
</dbReference>
<evidence type="ECO:0000313" key="3">
    <source>
        <dbReference type="Proteomes" id="UP001499988"/>
    </source>
</evidence>
<dbReference type="InterPro" id="IPR000726">
    <property type="entry name" value="Glyco_hydro_19_cat"/>
</dbReference>
<dbReference type="PANTHER" id="PTHR34408:SF1">
    <property type="entry name" value="GLYCOSYL HYDROLASE FAMILY 19 DOMAIN-CONTAINING PROTEIN HI_1415"/>
    <property type="match status" value="1"/>
</dbReference>
<sequence length="283" mass="30914">MIYTVKPGDTLSAIATTYLGSGRAVETIVRDNQLTDPGSIQVGQKLVLNLPQSAAVATLTVPSRGLAHAVSMAGALTLPQLAQIFPQTPQERLAPYCDALNQVLPRYAITTRLRQAHFLAQIGHESGGFCYTSENLNYSASALRGVFGKYFSTDGEAQRCARQPEQIANRVYADRMGNGDRDSGDGWRYRGRGLIQLTGCDNYRDFGRYEGIDLLASPQRVADEPELAVASACWFWNRHHLSGLADQDDLKAITHKINGGYQGLVQRADLLARAKRALALTNC</sequence>
<dbReference type="InterPro" id="IPR023346">
    <property type="entry name" value="Lysozyme-like_dom_sf"/>
</dbReference>
<gene>
    <name evidence="2" type="ORF">GCM10023333_19410</name>
</gene>
<feature type="domain" description="LysM" evidence="1">
    <location>
        <begin position="1"/>
        <end position="48"/>
    </location>
</feature>
<dbReference type="CDD" id="cd00118">
    <property type="entry name" value="LysM"/>
    <property type="match status" value="1"/>
</dbReference>
<dbReference type="Proteomes" id="UP001499988">
    <property type="component" value="Unassembled WGS sequence"/>
</dbReference>
<proteinExistence type="predicted"/>
<dbReference type="SUPFAM" id="SSF53955">
    <property type="entry name" value="Lysozyme-like"/>
    <property type="match status" value="1"/>
</dbReference>
<dbReference type="Pfam" id="PF00182">
    <property type="entry name" value="Glyco_hydro_19"/>
    <property type="match status" value="1"/>
</dbReference>
<dbReference type="InterPro" id="IPR018392">
    <property type="entry name" value="LysM"/>
</dbReference>
<dbReference type="SUPFAM" id="SSF54106">
    <property type="entry name" value="LysM domain"/>
    <property type="match status" value="1"/>
</dbReference>
<name>A0ABP9ETA1_9GAMM</name>
<dbReference type="SMART" id="SM00257">
    <property type="entry name" value="LysM"/>
    <property type="match status" value="1"/>
</dbReference>
<dbReference type="Gene3D" id="3.10.350.10">
    <property type="entry name" value="LysM domain"/>
    <property type="match status" value="1"/>
</dbReference>
<protein>
    <recommendedName>
        <fullName evidence="1">LysM domain-containing protein</fullName>
    </recommendedName>
</protein>
<reference evidence="3" key="1">
    <citation type="journal article" date="2019" name="Int. J. Syst. Evol. Microbiol.">
        <title>The Global Catalogue of Microorganisms (GCM) 10K type strain sequencing project: providing services to taxonomists for standard genome sequencing and annotation.</title>
        <authorList>
            <consortium name="The Broad Institute Genomics Platform"/>
            <consortium name="The Broad Institute Genome Sequencing Center for Infectious Disease"/>
            <person name="Wu L."/>
            <person name="Ma J."/>
        </authorList>
    </citation>
    <scope>NUCLEOTIDE SEQUENCE [LARGE SCALE GENOMIC DNA]</scope>
    <source>
        <strain evidence="3">JCM 18401</strain>
    </source>
</reference>
<evidence type="ECO:0000259" key="1">
    <source>
        <dbReference type="PROSITE" id="PS51782"/>
    </source>
</evidence>
<dbReference type="PANTHER" id="PTHR34408">
    <property type="entry name" value="FAMILY PROTEIN, PUTATIVE-RELATED"/>
    <property type="match status" value="1"/>
</dbReference>
<accession>A0ABP9ETA1</accession>
<dbReference type="InterPro" id="IPR036779">
    <property type="entry name" value="LysM_dom_sf"/>
</dbReference>
<dbReference type="PROSITE" id="PS51782">
    <property type="entry name" value="LYSM"/>
    <property type="match status" value="1"/>
</dbReference>
<keyword evidence="3" id="KW-1185">Reference proteome</keyword>
<dbReference type="RefSeq" id="WP_345335177.1">
    <property type="nucleotide sequence ID" value="NZ_BAABJZ010000063.1"/>
</dbReference>
<dbReference type="Pfam" id="PF01476">
    <property type="entry name" value="LysM"/>
    <property type="match status" value="1"/>
</dbReference>
<comment type="caution">
    <text evidence="2">The sequence shown here is derived from an EMBL/GenBank/DDBJ whole genome shotgun (WGS) entry which is preliminary data.</text>
</comment>
<dbReference type="Gene3D" id="1.10.530.10">
    <property type="match status" value="1"/>
</dbReference>